<dbReference type="PROSITE" id="PS51832">
    <property type="entry name" value="HD_GYP"/>
    <property type="match status" value="1"/>
</dbReference>
<keyword evidence="2" id="KW-0808">Transferase</keyword>
<dbReference type="NCBIfam" id="TIGR00277">
    <property type="entry name" value="HDIG"/>
    <property type="match status" value="1"/>
</dbReference>
<keyword evidence="2" id="KW-0418">Kinase</keyword>
<dbReference type="InterPro" id="IPR006675">
    <property type="entry name" value="HDIG_dom"/>
</dbReference>
<dbReference type="Proteomes" id="UP000095209">
    <property type="component" value="Unassembled WGS sequence"/>
</dbReference>
<evidence type="ECO:0000259" key="1">
    <source>
        <dbReference type="PROSITE" id="PS51832"/>
    </source>
</evidence>
<accession>A0A1E5LIP8</accession>
<dbReference type="SUPFAM" id="SSF109604">
    <property type="entry name" value="HD-domain/PDEase-like"/>
    <property type="match status" value="1"/>
</dbReference>
<comment type="caution">
    <text evidence="2">The sequence shown here is derived from an EMBL/GenBank/DDBJ whole genome shotgun (WGS) entry which is preliminary data.</text>
</comment>
<dbReference type="STRING" id="1305675.BFG57_09960"/>
<keyword evidence="3" id="KW-1185">Reference proteome</keyword>
<dbReference type="InterPro" id="IPR003607">
    <property type="entry name" value="HD/PDEase_dom"/>
</dbReference>
<evidence type="ECO:0000313" key="3">
    <source>
        <dbReference type="Proteomes" id="UP000095209"/>
    </source>
</evidence>
<protein>
    <submittedName>
        <fullName evidence="2">Histidine kinase</fullName>
    </submittedName>
</protein>
<dbReference type="SMART" id="SM00471">
    <property type="entry name" value="HDc"/>
    <property type="match status" value="1"/>
</dbReference>
<reference evidence="2 3" key="1">
    <citation type="submission" date="2016-08" db="EMBL/GenBank/DDBJ databases">
        <title>Genome of Bacillus solimangrovi GH2-4.</title>
        <authorList>
            <person name="Lim S."/>
            <person name="Kim B.-C."/>
        </authorList>
    </citation>
    <scope>NUCLEOTIDE SEQUENCE [LARGE SCALE GENOMIC DNA]</scope>
    <source>
        <strain evidence="2 3">GH2-4</strain>
    </source>
</reference>
<dbReference type="AlphaFoldDB" id="A0A1E5LIP8"/>
<dbReference type="Gene3D" id="1.10.3210.10">
    <property type="entry name" value="Hypothetical protein af1432"/>
    <property type="match status" value="1"/>
</dbReference>
<organism evidence="2 3">
    <name type="scientific">Bacillus solimangrovi</name>
    <dbReference type="NCBI Taxonomy" id="1305675"/>
    <lineage>
        <taxon>Bacteria</taxon>
        <taxon>Bacillati</taxon>
        <taxon>Bacillota</taxon>
        <taxon>Bacilli</taxon>
        <taxon>Bacillales</taxon>
        <taxon>Bacillaceae</taxon>
        <taxon>Bacillus</taxon>
    </lineage>
</organism>
<dbReference type="PANTHER" id="PTHR43155:SF2">
    <property type="entry name" value="CYCLIC DI-GMP PHOSPHODIESTERASE PA4108"/>
    <property type="match status" value="1"/>
</dbReference>
<feature type="domain" description="HD-GYP" evidence="1">
    <location>
        <begin position="113"/>
        <end position="309"/>
    </location>
</feature>
<dbReference type="EMBL" id="MJEH01000006">
    <property type="protein sequence ID" value="OEH93962.1"/>
    <property type="molecule type" value="Genomic_DNA"/>
</dbReference>
<dbReference type="GO" id="GO:0016301">
    <property type="term" value="F:kinase activity"/>
    <property type="evidence" value="ECO:0007669"/>
    <property type="project" value="UniProtKB-KW"/>
</dbReference>
<dbReference type="OrthoDB" id="9759601at2"/>
<gene>
    <name evidence="2" type="ORF">BFG57_09960</name>
</gene>
<dbReference type="RefSeq" id="WP_069715930.1">
    <property type="nucleotide sequence ID" value="NZ_MJEH01000006.1"/>
</dbReference>
<evidence type="ECO:0000313" key="2">
    <source>
        <dbReference type="EMBL" id="OEH93962.1"/>
    </source>
</evidence>
<dbReference type="InterPro" id="IPR037522">
    <property type="entry name" value="HD_GYP_dom"/>
</dbReference>
<dbReference type="PANTHER" id="PTHR43155">
    <property type="entry name" value="CYCLIC DI-GMP PHOSPHODIESTERASE PA4108-RELATED"/>
    <property type="match status" value="1"/>
</dbReference>
<sequence length="362" mass="40823">MRLVSIDSLRENVVLEKPIFNDKGQVLLGEGVVLTNKLINRLKEHGVDHVCIVDQLSEGIKLTEPISIETRMQAMSTIKETLESVHKNHDLSKAFVQGGLDKQFNEVIRNILRDISRIPEAISLMSDVYSYDNYIFSHSLNVTIYSLALAYQLKLSPRELEEIGIGAMLHDVGKMMVPIEILTKPGRLTDEEFVEMKNHAEYGFNILRKVPTLSLVTAHCAYQHHERIDGSGYPRGLKGRDIHYYSRIIAVADVYDAVTSNRVYRRAMLPHEGLEILYAGSGTQFDKELIDAFRKAIIIYPPGLKVELSDQRKGIVIRSNPGLSERPIIRIIEEAGRQCGKPYELDLSKDLNTVITGADLTL</sequence>
<dbReference type="Pfam" id="PF13487">
    <property type="entry name" value="HD_5"/>
    <property type="match status" value="1"/>
</dbReference>
<proteinExistence type="predicted"/>
<name>A0A1E5LIP8_9BACI</name>
<dbReference type="CDD" id="cd00077">
    <property type="entry name" value="HDc"/>
    <property type="match status" value="1"/>
</dbReference>